<dbReference type="PANTHER" id="PTHR10121:SF0">
    <property type="entry name" value="COATOMER SUBUNIT DELTA"/>
    <property type="match status" value="1"/>
</dbReference>
<feature type="coiled-coil region" evidence="12">
    <location>
        <begin position="114"/>
        <end position="141"/>
    </location>
</feature>
<evidence type="ECO:0000256" key="8">
    <source>
        <dbReference type="ARBA" id="ARBA00023136"/>
    </source>
</evidence>
<evidence type="ECO:0000259" key="14">
    <source>
        <dbReference type="PROSITE" id="PS51072"/>
    </source>
</evidence>
<dbReference type="EMBL" id="MBFR01000013">
    <property type="protein sequence ID" value="PVU97360.1"/>
    <property type="molecule type" value="Genomic_DNA"/>
</dbReference>
<comment type="caution">
    <text evidence="15">The sequence shown here is derived from an EMBL/GenBank/DDBJ whole genome shotgun (WGS) entry which is preliminary data.</text>
</comment>
<keyword evidence="16" id="KW-1185">Reference proteome</keyword>
<name>A0A2T9YYD7_9FUNG</name>
<dbReference type="PANTHER" id="PTHR10121">
    <property type="entry name" value="COATOMER SUBUNIT DELTA"/>
    <property type="match status" value="1"/>
</dbReference>
<comment type="similarity">
    <text evidence="1 10">Belongs to the adaptor complexes medium subunit family. Delta-COP subfamily.</text>
</comment>
<evidence type="ECO:0000256" key="3">
    <source>
        <dbReference type="ARBA" id="ARBA00022448"/>
    </source>
</evidence>
<evidence type="ECO:0000313" key="16">
    <source>
        <dbReference type="Proteomes" id="UP000245383"/>
    </source>
</evidence>
<dbReference type="CDD" id="cd14830">
    <property type="entry name" value="Delta_COP_N"/>
    <property type="match status" value="1"/>
</dbReference>
<comment type="subcellular location">
    <subcellularLocation>
        <location evidence="10 11">Cytoplasm</location>
    </subcellularLocation>
    <subcellularLocation>
        <location evidence="10 11">Cytoplasmic vesicle</location>
        <location evidence="10 11">COPI-coated vesicle membrane</location>
        <topology evidence="10 11">Peripheral membrane protein</topology>
        <orientation evidence="10 11">Cytoplasmic side</orientation>
    </subcellularLocation>
    <subcellularLocation>
        <location evidence="10 11">Golgi apparatus membrane</location>
        <topology evidence="10 11">Peripheral membrane protein</topology>
        <orientation evidence="10 11">Cytoplasmic side</orientation>
    </subcellularLocation>
</comment>
<protein>
    <recommendedName>
        <fullName evidence="10">Coatomer subunit delta</fullName>
    </recommendedName>
</protein>
<dbReference type="SUPFAM" id="SSF64356">
    <property type="entry name" value="SNARE-like"/>
    <property type="match status" value="1"/>
</dbReference>
<keyword evidence="12" id="KW-0175">Coiled coil</keyword>
<evidence type="ECO:0000256" key="11">
    <source>
        <dbReference type="RuleBase" id="RU366052"/>
    </source>
</evidence>
<dbReference type="GO" id="GO:0030126">
    <property type="term" value="C:COPI vesicle coat"/>
    <property type="evidence" value="ECO:0007669"/>
    <property type="project" value="UniProtKB-UniRule"/>
</dbReference>
<keyword evidence="3 10" id="KW-0813">Transport</keyword>
<keyword evidence="5 10" id="KW-0931">ER-Golgi transport</keyword>
<dbReference type="InterPro" id="IPR028565">
    <property type="entry name" value="MHD"/>
</dbReference>
<evidence type="ECO:0000256" key="1">
    <source>
        <dbReference type="ARBA" id="ARBA00010516"/>
    </source>
</evidence>
<dbReference type="GO" id="GO:0006890">
    <property type="term" value="P:retrograde vesicle-mediated transport, Golgi to endoplasmic reticulum"/>
    <property type="evidence" value="ECO:0007669"/>
    <property type="project" value="UniProtKB-UniRule"/>
</dbReference>
<feature type="domain" description="MHD" evidence="14">
    <location>
        <begin position="224"/>
        <end position="463"/>
    </location>
</feature>
<keyword evidence="8 10" id="KW-0472">Membrane</keyword>
<dbReference type="InterPro" id="IPR036168">
    <property type="entry name" value="AP2_Mu_C_sf"/>
</dbReference>
<proteinExistence type="inferred from homology"/>
<dbReference type="GO" id="GO:0015031">
    <property type="term" value="P:protein transport"/>
    <property type="evidence" value="ECO:0007669"/>
    <property type="project" value="UniProtKB-KW"/>
</dbReference>
<dbReference type="GO" id="GO:0006888">
    <property type="term" value="P:endoplasmic reticulum to Golgi vesicle-mediated transport"/>
    <property type="evidence" value="ECO:0007669"/>
    <property type="project" value="TreeGrafter"/>
</dbReference>
<dbReference type="OrthoDB" id="10266042at2759"/>
<evidence type="ECO:0000256" key="9">
    <source>
        <dbReference type="ARBA" id="ARBA00023329"/>
    </source>
</evidence>
<accession>A0A2T9YYD7</accession>
<dbReference type="InterPro" id="IPR011012">
    <property type="entry name" value="Longin-like_dom_sf"/>
</dbReference>
<evidence type="ECO:0000256" key="2">
    <source>
        <dbReference type="ARBA" id="ARBA00011775"/>
    </source>
</evidence>
<dbReference type="Gene3D" id="2.60.40.1170">
    <property type="entry name" value="Mu homology domain, subdomain B"/>
    <property type="match status" value="2"/>
</dbReference>
<evidence type="ECO:0000313" key="15">
    <source>
        <dbReference type="EMBL" id="PVU97360.1"/>
    </source>
</evidence>
<gene>
    <name evidence="15" type="ORF">BB561_000611</name>
</gene>
<organism evidence="15 16">
    <name type="scientific">Smittium simulii</name>
    <dbReference type="NCBI Taxonomy" id="133385"/>
    <lineage>
        <taxon>Eukaryota</taxon>
        <taxon>Fungi</taxon>
        <taxon>Fungi incertae sedis</taxon>
        <taxon>Zoopagomycota</taxon>
        <taxon>Kickxellomycotina</taxon>
        <taxon>Harpellomycetes</taxon>
        <taxon>Harpellales</taxon>
        <taxon>Legeriomycetaceae</taxon>
        <taxon>Smittium</taxon>
    </lineage>
</organism>
<keyword evidence="7 10" id="KW-0333">Golgi apparatus</keyword>
<reference evidence="15 16" key="1">
    <citation type="journal article" date="2018" name="MBio">
        <title>Comparative Genomics Reveals the Core Gene Toolbox for the Fungus-Insect Symbiosis.</title>
        <authorList>
            <person name="Wang Y."/>
            <person name="Stata M."/>
            <person name="Wang W."/>
            <person name="Stajich J.E."/>
            <person name="White M.M."/>
            <person name="Moncalvo J.M."/>
        </authorList>
    </citation>
    <scope>NUCLEOTIDE SEQUENCE [LARGE SCALE GENOMIC DNA]</scope>
    <source>
        <strain evidence="15 16">SWE-8-4</strain>
    </source>
</reference>
<evidence type="ECO:0000256" key="7">
    <source>
        <dbReference type="ARBA" id="ARBA00023034"/>
    </source>
</evidence>
<keyword evidence="4 10" id="KW-0963">Cytoplasm</keyword>
<comment type="subunit">
    <text evidence="2 10">Oligomeric complex that consists of at least the alpha, beta, beta', gamma, delta, epsilon and zeta subunits.</text>
</comment>
<dbReference type="GO" id="GO:0051645">
    <property type="term" value="P:Golgi localization"/>
    <property type="evidence" value="ECO:0007669"/>
    <property type="project" value="TreeGrafter"/>
</dbReference>
<dbReference type="Gene3D" id="3.30.450.60">
    <property type="match status" value="1"/>
</dbReference>
<evidence type="ECO:0000256" key="10">
    <source>
        <dbReference type="RuleBase" id="RU364018"/>
    </source>
</evidence>
<dbReference type="Pfam" id="PF00928">
    <property type="entry name" value="Adap_comp_sub"/>
    <property type="match status" value="1"/>
</dbReference>
<dbReference type="SUPFAM" id="SSF49447">
    <property type="entry name" value="Second domain of Mu2 adaptin subunit (ap50) of ap2 adaptor"/>
    <property type="match status" value="1"/>
</dbReference>
<keyword evidence="9 10" id="KW-0968">Cytoplasmic vesicle</keyword>
<dbReference type="AlphaFoldDB" id="A0A2T9YYD7"/>
<dbReference type="CDD" id="cd09254">
    <property type="entry name" value="AP_delta-COPI_MHD"/>
    <property type="match status" value="1"/>
</dbReference>
<dbReference type="Proteomes" id="UP000245383">
    <property type="component" value="Unassembled WGS sequence"/>
</dbReference>
<feature type="region of interest" description="Disordered" evidence="13">
    <location>
        <begin position="178"/>
        <end position="206"/>
    </location>
</feature>
<dbReference type="STRING" id="133385.A0A2T9YYD7"/>
<evidence type="ECO:0000256" key="5">
    <source>
        <dbReference type="ARBA" id="ARBA00022892"/>
    </source>
</evidence>
<dbReference type="FunFam" id="2.60.40.1170:FF:000007">
    <property type="entry name" value="Coatomer subunit delta"/>
    <property type="match status" value="1"/>
</dbReference>
<evidence type="ECO:0000256" key="4">
    <source>
        <dbReference type="ARBA" id="ARBA00022490"/>
    </source>
</evidence>
<evidence type="ECO:0000256" key="13">
    <source>
        <dbReference type="SAM" id="MobiDB-lite"/>
    </source>
</evidence>
<feature type="compositionally biased region" description="Polar residues" evidence="13">
    <location>
        <begin position="178"/>
        <end position="202"/>
    </location>
</feature>
<keyword evidence="6 10" id="KW-0653">Protein transport</keyword>
<comment type="function">
    <text evidence="10">The coatomer is a cytosolic protein complex that binds to dilysine motifs and reversibly associates with Golgi non-clathrin-coated vesicles, which further mediate biosynthetic protein transport from the ER, via the Golgi up to the trans Golgi network. Coatomer complex is required for budding from Golgi membranes, and is essential for the retrograde Golgi-to-ER transport of dilysine-tagged proteins.</text>
</comment>
<evidence type="ECO:0000256" key="12">
    <source>
        <dbReference type="SAM" id="Coils"/>
    </source>
</evidence>
<dbReference type="GO" id="GO:0000139">
    <property type="term" value="C:Golgi membrane"/>
    <property type="evidence" value="ECO:0007669"/>
    <property type="project" value="UniProtKB-SubCell"/>
</dbReference>
<dbReference type="FunFam" id="3.30.450.60:FF:000003">
    <property type="entry name" value="Coatomer subunit delta"/>
    <property type="match status" value="1"/>
</dbReference>
<dbReference type="PROSITE" id="PS51072">
    <property type="entry name" value="MHD"/>
    <property type="match status" value="1"/>
</dbReference>
<sequence>MTRGYIEGLLSSFPKLMIEGQQHTTVETDAVRYVYQPLFEDMYAVLITTKNSNIVQDMDTLQLVANAIPEICQFGSQDDIVENALQLLSVFDEIVSLGHRENIDMAKLKAIIAMDSHEEKIQDIIEKNKEKEAKLELKRKAKMFEMQRKNAAKAGITGAFPSTGGIGSMGDAFGSKNSSNFAEPEQSTYNNEYSPKPTTSAPATRGMQLGRKTKGAEMLTSLNDQVVHVSTDEHISVVVNRDGGLENMEIKGDLSLIISEDDKNATSIRIACLQDDSIQYKTHPNIDKNQFNESGILTLKNQTRTFPLNQPVGVLKWRFVGQSEDSIPLSINCWPSATGDGSCEVNIEYELNSVHMTLQNVIISIPVESGAQPVVGDIDGSYDFNRSTNTLDWQISVIDRNHKTGSMDFVINTENLNSFFPVSVGFDSSTSYCQVQVLEAISENQSVEFSSSSKITPDQYYVI</sequence>
<evidence type="ECO:0000256" key="6">
    <source>
        <dbReference type="ARBA" id="ARBA00022927"/>
    </source>
</evidence>
<dbReference type="InterPro" id="IPR027059">
    <property type="entry name" value="Coatomer_dsu"/>
</dbReference>